<dbReference type="OrthoDB" id="6429461at2759"/>
<evidence type="ECO:0000313" key="2">
    <source>
        <dbReference type="Proteomes" id="UP000054359"/>
    </source>
</evidence>
<sequence>MCDVFEMCKTKLQTDDLLDMISSIARKKSRVRGNLRVEVLLESTHKWLDRELKEKQQSRKRKWEELKTDLWKRSRHDDEVLMEDDTCEELLAYQILLMSATFVCDNQWNYCAV</sequence>
<organism evidence="1 2">
    <name type="scientific">Stegodyphus mimosarum</name>
    <name type="common">African social velvet spider</name>
    <dbReference type="NCBI Taxonomy" id="407821"/>
    <lineage>
        <taxon>Eukaryota</taxon>
        <taxon>Metazoa</taxon>
        <taxon>Ecdysozoa</taxon>
        <taxon>Arthropoda</taxon>
        <taxon>Chelicerata</taxon>
        <taxon>Arachnida</taxon>
        <taxon>Araneae</taxon>
        <taxon>Araneomorphae</taxon>
        <taxon>Entelegynae</taxon>
        <taxon>Eresoidea</taxon>
        <taxon>Eresidae</taxon>
        <taxon>Stegodyphus</taxon>
    </lineage>
</organism>
<dbReference type="AlphaFoldDB" id="A0A087T0S3"/>
<accession>A0A087T0S3</accession>
<keyword evidence="2" id="KW-1185">Reference proteome</keyword>
<name>A0A087T0S3_STEMI</name>
<dbReference type="OMA" id="KWEELKT"/>
<proteinExistence type="predicted"/>
<protein>
    <submittedName>
        <fullName evidence="1">Uncharacterized protein</fullName>
    </submittedName>
</protein>
<dbReference type="EMBL" id="KK112859">
    <property type="protein sequence ID" value="KFM58712.1"/>
    <property type="molecule type" value="Genomic_DNA"/>
</dbReference>
<dbReference type="Proteomes" id="UP000054359">
    <property type="component" value="Unassembled WGS sequence"/>
</dbReference>
<reference evidence="1 2" key="1">
    <citation type="submission" date="2013-11" db="EMBL/GenBank/DDBJ databases">
        <title>Genome sequencing of Stegodyphus mimosarum.</title>
        <authorList>
            <person name="Bechsgaard J."/>
        </authorList>
    </citation>
    <scope>NUCLEOTIDE SEQUENCE [LARGE SCALE GENOMIC DNA]</scope>
</reference>
<gene>
    <name evidence="1" type="ORF">X975_23003</name>
</gene>
<feature type="non-terminal residue" evidence="1">
    <location>
        <position position="113"/>
    </location>
</feature>
<evidence type="ECO:0000313" key="1">
    <source>
        <dbReference type="EMBL" id="KFM58712.1"/>
    </source>
</evidence>